<feature type="region of interest" description="Disordered" evidence="1">
    <location>
        <begin position="46"/>
        <end position="66"/>
    </location>
</feature>
<evidence type="ECO:0000313" key="3">
    <source>
        <dbReference type="Proteomes" id="UP000324800"/>
    </source>
</evidence>
<accession>A0A5J4WI41</accession>
<dbReference type="EMBL" id="SNRW01002081">
    <property type="protein sequence ID" value="KAA6393979.1"/>
    <property type="molecule type" value="Genomic_DNA"/>
</dbReference>
<sequence length="66" mass="7443">MIVNPGMPYPLDIHLMEEMELFIKNGCSGEGKQLESFCDCVCEGEQDEDEQEKDMDDLELVSAVTN</sequence>
<evidence type="ECO:0000313" key="2">
    <source>
        <dbReference type="EMBL" id="KAA6393979.1"/>
    </source>
</evidence>
<name>A0A5J4WI41_9EUKA</name>
<organism evidence="2 3">
    <name type="scientific">Streblomastix strix</name>
    <dbReference type="NCBI Taxonomy" id="222440"/>
    <lineage>
        <taxon>Eukaryota</taxon>
        <taxon>Metamonada</taxon>
        <taxon>Preaxostyla</taxon>
        <taxon>Oxymonadida</taxon>
        <taxon>Streblomastigidae</taxon>
        <taxon>Streblomastix</taxon>
    </lineage>
</organism>
<protein>
    <submittedName>
        <fullName evidence="2">Uncharacterized protein</fullName>
    </submittedName>
</protein>
<gene>
    <name evidence="2" type="ORF">EZS28_010493</name>
</gene>
<evidence type="ECO:0000256" key="1">
    <source>
        <dbReference type="SAM" id="MobiDB-lite"/>
    </source>
</evidence>
<dbReference type="AlphaFoldDB" id="A0A5J4WI41"/>
<dbReference type="Proteomes" id="UP000324800">
    <property type="component" value="Unassembled WGS sequence"/>
</dbReference>
<comment type="caution">
    <text evidence="2">The sequence shown here is derived from an EMBL/GenBank/DDBJ whole genome shotgun (WGS) entry which is preliminary data.</text>
</comment>
<feature type="compositionally biased region" description="Acidic residues" evidence="1">
    <location>
        <begin position="46"/>
        <end position="59"/>
    </location>
</feature>
<proteinExistence type="predicted"/>
<reference evidence="2 3" key="1">
    <citation type="submission" date="2019-03" db="EMBL/GenBank/DDBJ databases">
        <title>Single cell metagenomics reveals metabolic interactions within the superorganism composed of flagellate Streblomastix strix and complex community of Bacteroidetes bacteria on its surface.</title>
        <authorList>
            <person name="Treitli S.C."/>
            <person name="Kolisko M."/>
            <person name="Husnik F."/>
            <person name="Keeling P."/>
            <person name="Hampl V."/>
        </authorList>
    </citation>
    <scope>NUCLEOTIDE SEQUENCE [LARGE SCALE GENOMIC DNA]</scope>
    <source>
        <strain evidence="2">ST1C</strain>
    </source>
</reference>